<dbReference type="AlphaFoldDB" id="A0A5N6T1S8"/>
<keyword evidence="2" id="KW-0521">NADP</keyword>
<dbReference type="Gene3D" id="3.40.50.720">
    <property type="entry name" value="NAD(P)-binding Rossmann-like Domain"/>
    <property type="match status" value="1"/>
</dbReference>
<proteinExistence type="inferred from homology"/>
<gene>
    <name evidence="4" type="ORF">BDV38DRAFT_280235</name>
</gene>
<evidence type="ECO:0000256" key="2">
    <source>
        <dbReference type="ARBA" id="ARBA00022857"/>
    </source>
</evidence>
<evidence type="ECO:0000313" key="4">
    <source>
        <dbReference type="EMBL" id="KAE8140240.1"/>
    </source>
</evidence>
<dbReference type="PANTHER" id="PTHR24320:SF282">
    <property type="entry name" value="WW DOMAIN-CONTAINING OXIDOREDUCTASE"/>
    <property type="match status" value="1"/>
</dbReference>
<dbReference type="PANTHER" id="PTHR24320">
    <property type="entry name" value="RETINOL DEHYDROGENASE"/>
    <property type="match status" value="1"/>
</dbReference>
<dbReference type="InterPro" id="IPR036291">
    <property type="entry name" value="NAD(P)-bd_dom_sf"/>
</dbReference>
<organism evidence="4 5">
    <name type="scientific">Aspergillus pseudotamarii</name>
    <dbReference type="NCBI Taxonomy" id="132259"/>
    <lineage>
        <taxon>Eukaryota</taxon>
        <taxon>Fungi</taxon>
        <taxon>Dikarya</taxon>
        <taxon>Ascomycota</taxon>
        <taxon>Pezizomycotina</taxon>
        <taxon>Eurotiomycetes</taxon>
        <taxon>Eurotiomycetidae</taxon>
        <taxon>Eurotiales</taxon>
        <taxon>Aspergillaceae</taxon>
        <taxon>Aspergillus</taxon>
        <taxon>Aspergillus subgen. Circumdati</taxon>
    </lineage>
</organism>
<comment type="similarity">
    <text evidence="1">Belongs to the short-chain dehydrogenases/reductases (SDR) family.</text>
</comment>
<evidence type="ECO:0000313" key="5">
    <source>
        <dbReference type="Proteomes" id="UP000325672"/>
    </source>
</evidence>
<dbReference type="EMBL" id="ML743562">
    <property type="protein sequence ID" value="KAE8140240.1"/>
    <property type="molecule type" value="Genomic_DNA"/>
</dbReference>
<protein>
    <submittedName>
        <fullName evidence="4">Uncharacterized protein</fullName>
    </submittedName>
</protein>
<accession>A0A5N6T1S8</accession>
<dbReference type="Proteomes" id="UP000325672">
    <property type="component" value="Unassembled WGS sequence"/>
</dbReference>
<dbReference type="OrthoDB" id="191139at2759"/>
<evidence type="ECO:0000256" key="1">
    <source>
        <dbReference type="ARBA" id="ARBA00006484"/>
    </source>
</evidence>
<dbReference type="GeneID" id="43643460"/>
<keyword evidence="5" id="KW-1185">Reference proteome</keyword>
<name>A0A5N6T1S8_ASPPS</name>
<sequence length="103" mass="11179">MSDISTWTIYGQSKLANIHYSRDLAQRHPEIKFISLHPGIVKTNLGTEFISDSELVVAAALKFAMRSTTVDARGGVFNALWAATSTAAKSGVFYYPVGITGKI</sequence>
<reference evidence="4 5" key="1">
    <citation type="submission" date="2019-04" db="EMBL/GenBank/DDBJ databases">
        <title>Friends and foes A comparative genomics study of 23 Aspergillus species from section Flavi.</title>
        <authorList>
            <consortium name="DOE Joint Genome Institute"/>
            <person name="Kjaerbolling I."/>
            <person name="Vesth T."/>
            <person name="Frisvad J.C."/>
            <person name="Nybo J.L."/>
            <person name="Theobald S."/>
            <person name="Kildgaard S."/>
            <person name="Isbrandt T."/>
            <person name="Kuo A."/>
            <person name="Sato A."/>
            <person name="Lyhne E.K."/>
            <person name="Kogle M.E."/>
            <person name="Wiebenga A."/>
            <person name="Kun R.S."/>
            <person name="Lubbers R.J."/>
            <person name="Makela M.R."/>
            <person name="Barry K."/>
            <person name="Chovatia M."/>
            <person name="Clum A."/>
            <person name="Daum C."/>
            <person name="Haridas S."/>
            <person name="He G."/>
            <person name="LaButti K."/>
            <person name="Lipzen A."/>
            <person name="Mondo S."/>
            <person name="Riley R."/>
            <person name="Salamov A."/>
            <person name="Simmons B.A."/>
            <person name="Magnuson J.K."/>
            <person name="Henrissat B."/>
            <person name="Mortensen U.H."/>
            <person name="Larsen T.O."/>
            <person name="Devries R.P."/>
            <person name="Grigoriev I.V."/>
            <person name="Machida M."/>
            <person name="Baker S.E."/>
            <person name="Andersen M.R."/>
        </authorList>
    </citation>
    <scope>NUCLEOTIDE SEQUENCE [LARGE SCALE GENOMIC DNA]</scope>
    <source>
        <strain evidence="4 5">CBS 117625</strain>
    </source>
</reference>
<dbReference type="GO" id="GO:0016491">
    <property type="term" value="F:oxidoreductase activity"/>
    <property type="evidence" value="ECO:0007669"/>
    <property type="project" value="UniProtKB-KW"/>
</dbReference>
<dbReference type="SUPFAM" id="SSF51735">
    <property type="entry name" value="NAD(P)-binding Rossmann-fold domains"/>
    <property type="match status" value="1"/>
</dbReference>
<keyword evidence="3" id="KW-0560">Oxidoreductase</keyword>
<dbReference type="RefSeq" id="XP_031916303.1">
    <property type="nucleotide sequence ID" value="XM_032059250.1"/>
</dbReference>
<evidence type="ECO:0000256" key="3">
    <source>
        <dbReference type="ARBA" id="ARBA00023002"/>
    </source>
</evidence>